<sequence>MILDRALVIGIILFQNVTTLDFMGPATYLEMIQPMLGQKTDFYTISDKVGGPIQPSYLMPLHASVTMEEAPRKWDILIIPGGPGATPYAKNEKLVSYARAAAENATDVLTVCTGGRILGATGLLDGKSATTNKIRFNEIAATYPNVKWVPHARWVEDGKWWTSSGVSAGLDMGHAYVAKKFGAEAATRIARTIEYVATTDGSEDPFAEITTGSPAPAASLPPVSAEAPIRVGVILFNNVTTLDFMGPATYLEFIQTMLGRKVEFTAIAEKAGAVQPLNLVPLHATVSMDQASQEWDILIIPGGPGAIPFAKNEKLVSYVRGAAEKSKDVLTVCTGGRILGATGLIDGKKATTNKLRFKEIAKDFPKVNWIEKARWVEDGKWWTSSGVSAGLDMGHAYVTAKFGKAVAERIARTIEYVADTDSLNDPFVSSVTASPAPLPGSGSPAPSTGTPTPGVPSPSSGAPATSVPGASSAAPAPSSGAPVPTTGAPLPSSGVPAPLPSATTAPGTPAPSTDLPGVVKPNPGATTCVRGSQGRKDLDAWCTSNCAMNFCPQSHCEPCA</sequence>
<feature type="domain" description="DJ-1/PfpI" evidence="3">
    <location>
        <begin position="230"/>
        <end position="399"/>
    </location>
</feature>
<feature type="compositionally biased region" description="Low complexity" evidence="1">
    <location>
        <begin position="500"/>
        <end position="513"/>
    </location>
</feature>
<dbReference type="Gene3D" id="3.40.50.880">
    <property type="match status" value="2"/>
</dbReference>
<dbReference type="InterPro" id="IPR029062">
    <property type="entry name" value="Class_I_gatase-like"/>
</dbReference>
<proteinExistence type="predicted"/>
<dbReference type="AlphaFoldDB" id="A0A8K1CAU7"/>
<comment type="caution">
    <text evidence="4">The sequence shown here is derived from an EMBL/GenBank/DDBJ whole genome shotgun (WGS) entry which is preliminary data.</text>
</comment>
<feature type="compositionally biased region" description="Low complexity" evidence="1">
    <location>
        <begin position="432"/>
        <end position="486"/>
    </location>
</feature>
<feature type="signal peptide" evidence="2">
    <location>
        <begin position="1"/>
        <end position="19"/>
    </location>
</feature>
<feature type="region of interest" description="Disordered" evidence="1">
    <location>
        <begin position="428"/>
        <end position="534"/>
    </location>
</feature>
<name>A0A8K1CAU7_PYTOL</name>
<feature type="domain" description="DJ-1/PfpI" evidence="3">
    <location>
        <begin position="11"/>
        <end position="178"/>
    </location>
</feature>
<reference evidence="4" key="1">
    <citation type="submission" date="2019-03" db="EMBL/GenBank/DDBJ databases">
        <title>Long read genome sequence of the mycoparasitic Pythium oligandrum ATCC 38472 isolated from sugarbeet rhizosphere.</title>
        <authorList>
            <person name="Gaulin E."/>
        </authorList>
    </citation>
    <scope>NUCLEOTIDE SEQUENCE</scope>
    <source>
        <strain evidence="4">ATCC 38472_TT</strain>
    </source>
</reference>
<dbReference type="Pfam" id="PF01965">
    <property type="entry name" value="DJ-1_PfpI"/>
    <property type="match status" value="2"/>
</dbReference>
<accession>A0A8K1CAU7</accession>
<dbReference type="OrthoDB" id="543156at2759"/>
<evidence type="ECO:0000259" key="3">
    <source>
        <dbReference type="Pfam" id="PF01965"/>
    </source>
</evidence>
<evidence type="ECO:0000256" key="1">
    <source>
        <dbReference type="SAM" id="MobiDB-lite"/>
    </source>
</evidence>
<dbReference type="EMBL" id="SPLM01000109">
    <property type="protein sequence ID" value="TMW59949.1"/>
    <property type="molecule type" value="Genomic_DNA"/>
</dbReference>
<evidence type="ECO:0000256" key="2">
    <source>
        <dbReference type="SAM" id="SignalP"/>
    </source>
</evidence>
<dbReference type="Proteomes" id="UP000794436">
    <property type="component" value="Unassembled WGS sequence"/>
</dbReference>
<dbReference type="InterPro" id="IPR052158">
    <property type="entry name" value="INH-QAR"/>
</dbReference>
<dbReference type="PANTHER" id="PTHR43130:SF15">
    <property type="entry name" value="THIJ_PFPI FAMILY PROTEIN (AFU_ORTHOLOGUE AFUA_5G14240)"/>
    <property type="match status" value="1"/>
</dbReference>
<dbReference type="CDD" id="cd03139">
    <property type="entry name" value="GATase1_PfpI_2"/>
    <property type="match status" value="2"/>
</dbReference>
<keyword evidence="5" id="KW-1185">Reference proteome</keyword>
<gene>
    <name evidence="4" type="ORF">Poli38472_005018</name>
</gene>
<protein>
    <recommendedName>
        <fullName evidence="3">DJ-1/PfpI domain-containing protein</fullName>
    </recommendedName>
</protein>
<organism evidence="4 5">
    <name type="scientific">Pythium oligandrum</name>
    <name type="common">Mycoparasitic fungus</name>
    <dbReference type="NCBI Taxonomy" id="41045"/>
    <lineage>
        <taxon>Eukaryota</taxon>
        <taxon>Sar</taxon>
        <taxon>Stramenopiles</taxon>
        <taxon>Oomycota</taxon>
        <taxon>Peronosporomycetes</taxon>
        <taxon>Pythiales</taxon>
        <taxon>Pythiaceae</taxon>
        <taxon>Pythium</taxon>
    </lineage>
</organism>
<dbReference type="InterPro" id="IPR002818">
    <property type="entry name" value="DJ-1/PfpI"/>
</dbReference>
<dbReference type="PANTHER" id="PTHR43130">
    <property type="entry name" value="ARAC-FAMILY TRANSCRIPTIONAL REGULATOR"/>
    <property type="match status" value="1"/>
</dbReference>
<evidence type="ECO:0000313" key="5">
    <source>
        <dbReference type="Proteomes" id="UP000794436"/>
    </source>
</evidence>
<keyword evidence="2" id="KW-0732">Signal</keyword>
<evidence type="ECO:0000313" key="4">
    <source>
        <dbReference type="EMBL" id="TMW59949.1"/>
    </source>
</evidence>
<dbReference type="SUPFAM" id="SSF52317">
    <property type="entry name" value="Class I glutamine amidotransferase-like"/>
    <property type="match status" value="2"/>
</dbReference>
<feature type="chain" id="PRO_5035451135" description="DJ-1/PfpI domain-containing protein" evidence="2">
    <location>
        <begin position="20"/>
        <end position="560"/>
    </location>
</feature>